<dbReference type="AlphaFoldDB" id="A0AAN8FVJ5"/>
<dbReference type="Proteomes" id="UP001331761">
    <property type="component" value="Unassembled WGS sequence"/>
</dbReference>
<keyword evidence="3" id="KW-1185">Reference proteome</keyword>
<comment type="caution">
    <text evidence="2">The sequence shown here is derived from an EMBL/GenBank/DDBJ whole genome shotgun (WGS) entry which is preliminary data.</text>
</comment>
<name>A0AAN8FVJ5_TRICO</name>
<dbReference type="EMBL" id="WIXE01018260">
    <property type="protein sequence ID" value="KAK5971078.1"/>
    <property type="molecule type" value="Genomic_DNA"/>
</dbReference>
<gene>
    <name evidence="2" type="ORF">GCK32_016742</name>
</gene>
<evidence type="ECO:0000256" key="1">
    <source>
        <dbReference type="SAM" id="SignalP"/>
    </source>
</evidence>
<evidence type="ECO:0000313" key="3">
    <source>
        <dbReference type="Proteomes" id="UP001331761"/>
    </source>
</evidence>
<proteinExistence type="predicted"/>
<feature type="signal peptide" evidence="1">
    <location>
        <begin position="1"/>
        <end position="17"/>
    </location>
</feature>
<evidence type="ECO:0000313" key="2">
    <source>
        <dbReference type="EMBL" id="KAK5971078.1"/>
    </source>
</evidence>
<accession>A0AAN8FVJ5</accession>
<protein>
    <submittedName>
        <fullName evidence="2">Uncharacterized protein</fullName>
    </submittedName>
</protein>
<organism evidence="2 3">
    <name type="scientific">Trichostrongylus colubriformis</name>
    <name type="common">Black scour worm</name>
    <dbReference type="NCBI Taxonomy" id="6319"/>
    <lineage>
        <taxon>Eukaryota</taxon>
        <taxon>Metazoa</taxon>
        <taxon>Ecdysozoa</taxon>
        <taxon>Nematoda</taxon>
        <taxon>Chromadorea</taxon>
        <taxon>Rhabditida</taxon>
        <taxon>Rhabditina</taxon>
        <taxon>Rhabditomorpha</taxon>
        <taxon>Strongyloidea</taxon>
        <taxon>Trichostrongylidae</taxon>
        <taxon>Trichostrongylus</taxon>
    </lineage>
</organism>
<reference evidence="2 3" key="1">
    <citation type="submission" date="2019-10" db="EMBL/GenBank/DDBJ databases">
        <title>Assembly and Annotation for the nematode Trichostrongylus colubriformis.</title>
        <authorList>
            <person name="Martin J."/>
        </authorList>
    </citation>
    <scope>NUCLEOTIDE SEQUENCE [LARGE SCALE GENOMIC DNA]</scope>
    <source>
        <strain evidence="2">G859</strain>
        <tissue evidence="2">Whole worm</tissue>
    </source>
</reference>
<keyword evidence="1" id="KW-0732">Signal</keyword>
<sequence length="156" mass="17988">MLLILTVLAVFLVNTYGQGLTDCFGCIKPSKSEKIILAEDPIVNRTLVRLNQRWKSNVVWDEKLTKKALKAAEGSYKGRADVVVVAIQRFEQWERNDTTLAEKVEAALRRKFKKFEIIHYLSVFPRYGCNGIYDMEGEQDILTVACLYKAKIRKRE</sequence>
<feature type="chain" id="PRO_5042853161" evidence="1">
    <location>
        <begin position="18"/>
        <end position="156"/>
    </location>
</feature>